<evidence type="ECO:0000313" key="3">
    <source>
        <dbReference type="EMBL" id="KAF2299021.1"/>
    </source>
</evidence>
<dbReference type="AlphaFoldDB" id="A0A6A6LC43"/>
<organism evidence="3 4">
    <name type="scientific">Hevea brasiliensis</name>
    <name type="common">Para rubber tree</name>
    <name type="synonym">Siphonia brasiliensis</name>
    <dbReference type="NCBI Taxonomy" id="3981"/>
    <lineage>
        <taxon>Eukaryota</taxon>
        <taxon>Viridiplantae</taxon>
        <taxon>Streptophyta</taxon>
        <taxon>Embryophyta</taxon>
        <taxon>Tracheophyta</taxon>
        <taxon>Spermatophyta</taxon>
        <taxon>Magnoliopsida</taxon>
        <taxon>eudicotyledons</taxon>
        <taxon>Gunneridae</taxon>
        <taxon>Pentapetalae</taxon>
        <taxon>rosids</taxon>
        <taxon>fabids</taxon>
        <taxon>Malpighiales</taxon>
        <taxon>Euphorbiaceae</taxon>
        <taxon>Crotonoideae</taxon>
        <taxon>Micrandreae</taxon>
        <taxon>Hevea</taxon>
    </lineage>
</organism>
<comment type="caution">
    <text evidence="3">The sequence shown here is derived from an EMBL/GenBank/DDBJ whole genome shotgun (WGS) entry which is preliminary data.</text>
</comment>
<keyword evidence="1" id="KW-0812">Transmembrane</keyword>
<dbReference type="Proteomes" id="UP000467840">
    <property type="component" value="Chromosome 1"/>
</dbReference>
<dbReference type="Pfam" id="PF03732">
    <property type="entry name" value="Retrotrans_gag"/>
    <property type="match status" value="1"/>
</dbReference>
<accession>A0A6A6LC43</accession>
<gene>
    <name evidence="3" type="ORF">GH714_030020</name>
</gene>
<keyword evidence="1" id="KW-0472">Membrane</keyword>
<protein>
    <recommendedName>
        <fullName evidence="2">Retrotransposon gag domain-containing protein</fullName>
    </recommendedName>
</protein>
<evidence type="ECO:0000259" key="2">
    <source>
        <dbReference type="Pfam" id="PF03732"/>
    </source>
</evidence>
<dbReference type="EMBL" id="JAAGAX010000011">
    <property type="protein sequence ID" value="KAF2299021.1"/>
    <property type="molecule type" value="Genomic_DNA"/>
</dbReference>
<proteinExistence type="predicted"/>
<feature type="domain" description="Retrotransposon gag" evidence="2">
    <location>
        <begin position="163"/>
        <end position="222"/>
    </location>
</feature>
<evidence type="ECO:0000256" key="1">
    <source>
        <dbReference type="SAM" id="Phobius"/>
    </source>
</evidence>
<sequence length="258" mass="28624">MVSAATCPVDALKFKVCANVLGLIKIHQMHLAAASSVILLILKLLFAFALSSELMYWANLSIPLDLSLVLNDCGKKDPIVAPPPPEEVADQELPEGGDEHDVTVSHNVVSGAYPAAPPPPVPLVATVALPVPPADKRLKRVTKVFDLMKLTNADRMDNIHGLLQEYLIESYRKGKQDAFFRLFQGSLSIGEYVDQFEDLYGFVSDILLSEEAKCDRFRQGLHVGIRSSMTWFRGSNFRELVAASLNVKKVRQEEKEYE</sequence>
<evidence type="ECO:0000313" key="4">
    <source>
        <dbReference type="Proteomes" id="UP000467840"/>
    </source>
</evidence>
<dbReference type="InterPro" id="IPR005162">
    <property type="entry name" value="Retrotrans_gag_dom"/>
</dbReference>
<keyword evidence="4" id="KW-1185">Reference proteome</keyword>
<reference evidence="3 4" key="1">
    <citation type="journal article" date="2020" name="Mol. Plant">
        <title>The Chromosome-Based Rubber Tree Genome Provides New Insights into Spurge Genome Evolution and Rubber Biosynthesis.</title>
        <authorList>
            <person name="Liu J."/>
            <person name="Shi C."/>
            <person name="Shi C.C."/>
            <person name="Li W."/>
            <person name="Zhang Q.J."/>
            <person name="Zhang Y."/>
            <person name="Li K."/>
            <person name="Lu H.F."/>
            <person name="Shi C."/>
            <person name="Zhu S.T."/>
            <person name="Xiao Z.Y."/>
            <person name="Nan H."/>
            <person name="Yue Y."/>
            <person name="Zhu X.G."/>
            <person name="Wu Y."/>
            <person name="Hong X.N."/>
            <person name="Fan G.Y."/>
            <person name="Tong Y."/>
            <person name="Zhang D."/>
            <person name="Mao C.L."/>
            <person name="Liu Y.L."/>
            <person name="Hao S.J."/>
            <person name="Liu W.Q."/>
            <person name="Lv M.Q."/>
            <person name="Zhang H.B."/>
            <person name="Liu Y."/>
            <person name="Hu-Tang G.R."/>
            <person name="Wang J.P."/>
            <person name="Wang J.H."/>
            <person name="Sun Y.H."/>
            <person name="Ni S.B."/>
            <person name="Chen W.B."/>
            <person name="Zhang X.C."/>
            <person name="Jiao Y.N."/>
            <person name="Eichler E.E."/>
            <person name="Li G.H."/>
            <person name="Liu X."/>
            <person name="Gao L.Z."/>
        </authorList>
    </citation>
    <scope>NUCLEOTIDE SEQUENCE [LARGE SCALE GENOMIC DNA]</scope>
    <source>
        <strain evidence="4">cv. GT1</strain>
        <tissue evidence="3">Leaf</tissue>
    </source>
</reference>
<keyword evidence="1" id="KW-1133">Transmembrane helix</keyword>
<name>A0A6A6LC43_HEVBR</name>
<feature type="transmembrane region" description="Helical" evidence="1">
    <location>
        <begin position="29"/>
        <end position="50"/>
    </location>
</feature>